<evidence type="ECO:0000256" key="1">
    <source>
        <dbReference type="ARBA" id="ARBA00004141"/>
    </source>
</evidence>
<reference evidence="7" key="1">
    <citation type="submission" date="2021-04" db="EMBL/GenBank/DDBJ databases">
        <title>Genome based classification of Actinospica acidithermotolerans sp. nov., an actinobacterium isolated from an Indonesian hot spring.</title>
        <authorList>
            <person name="Kusuma A.B."/>
            <person name="Putra K.E."/>
            <person name="Nafisah S."/>
            <person name="Loh J."/>
            <person name="Nouioui I."/>
            <person name="Goodfellow M."/>
        </authorList>
    </citation>
    <scope>NUCLEOTIDE SEQUENCE</scope>
    <source>
        <strain evidence="7">CSCA 57</strain>
    </source>
</reference>
<keyword evidence="4 5" id="KW-0472">Membrane</keyword>
<evidence type="ECO:0000256" key="2">
    <source>
        <dbReference type="ARBA" id="ARBA00022692"/>
    </source>
</evidence>
<keyword evidence="3 5" id="KW-1133">Transmembrane helix</keyword>
<dbReference type="RefSeq" id="WP_212529721.1">
    <property type="nucleotide sequence ID" value="NZ_JAGSOG010000087.1"/>
</dbReference>
<keyword evidence="2 5" id="KW-0812">Transmembrane</keyword>
<accession>A0A941INB7</accession>
<feature type="transmembrane region" description="Helical" evidence="5">
    <location>
        <begin position="223"/>
        <end position="254"/>
    </location>
</feature>
<feature type="transmembrane region" description="Helical" evidence="5">
    <location>
        <begin position="266"/>
        <end position="292"/>
    </location>
</feature>
<dbReference type="InterPro" id="IPR051533">
    <property type="entry name" value="WaaL-like"/>
</dbReference>
<feature type="transmembrane region" description="Helical" evidence="5">
    <location>
        <begin position="108"/>
        <end position="128"/>
    </location>
</feature>
<feature type="transmembrane region" description="Helical" evidence="5">
    <location>
        <begin position="382"/>
        <end position="400"/>
    </location>
</feature>
<sequence length="465" mass="49344">MATARTRAHSLVPVLTAYLVLVEFVPSGWVLPSFGDVGTPANIFALLALIWYAASWLAGRVRPAPGTGAVRVAMWVFGAAILLAYLALAEPDRQAVALETQAADRGLIGFAAWFGVVAIASSGIRDYAELQLLLRRMVVYGSFVGGLGIIEFFGSVDLLAKVHIPGLRPSSLTSQLMVRGAYVRPSSNTSQPLELAAVLALLLPFALQQALDPERAGSSWSRRWVPVFCIGGALPLTVSRTSIIGLAVVLVLLIPTWPAQRRWPALGVIALGVGALKLAVPGLVSTTLGLFASFLGNSDDSTQARTADYAGVAQYIEQRPWFGRGYGTFIPSLYRYTDNMYLLGIVEIGIVGVLALLGLYLTGWRCARLGRRLTPDPVRRELGQCFAAATAAATILSATFDSLGFPMFAGLFFLLLGLSGAYLGIMRREAAERRAGTFAGQTAAAEAESALREPVAAGRGVGDGT</sequence>
<evidence type="ECO:0000256" key="3">
    <source>
        <dbReference type="ARBA" id="ARBA00022989"/>
    </source>
</evidence>
<dbReference type="AlphaFoldDB" id="A0A941INB7"/>
<evidence type="ECO:0000259" key="6">
    <source>
        <dbReference type="Pfam" id="PF04932"/>
    </source>
</evidence>
<protein>
    <submittedName>
        <fullName evidence="7">O-antigen ligase family protein</fullName>
    </submittedName>
</protein>
<evidence type="ECO:0000256" key="5">
    <source>
        <dbReference type="SAM" id="Phobius"/>
    </source>
</evidence>
<feature type="transmembrane region" description="Helical" evidence="5">
    <location>
        <begin position="12"/>
        <end position="31"/>
    </location>
</feature>
<evidence type="ECO:0000313" key="7">
    <source>
        <dbReference type="EMBL" id="MBR7835230.1"/>
    </source>
</evidence>
<keyword evidence="7" id="KW-0436">Ligase</keyword>
<proteinExistence type="predicted"/>
<feature type="transmembrane region" description="Helical" evidence="5">
    <location>
        <begin position="37"/>
        <end position="57"/>
    </location>
</feature>
<evidence type="ECO:0000256" key="4">
    <source>
        <dbReference type="ARBA" id="ARBA00023136"/>
    </source>
</evidence>
<evidence type="ECO:0000313" key="8">
    <source>
        <dbReference type="Proteomes" id="UP000675781"/>
    </source>
</evidence>
<comment type="caution">
    <text evidence="7">The sequence shown here is derived from an EMBL/GenBank/DDBJ whole genome shotgun (WGS) entry which is preliminary data.</text>
</comment>
<name>A0A941INB7_9ACTN</name>
<dbReference type="PANTHER" id="PTHR37422:SF13">
    <property type="entry name" value="LIPOPOLYSACCHARIDE BIOSYNTHESIS PROTEIN PA4999-RELATED"/>
    <property type="match status" value="1"/>
</dbReference>
<organism evidence="7 8">
    <name type="scientific">Actinospica durhamensis</name>
    <dbReference type="NCBI Taxonomy" id="1508375"/>
    <lineage>
        <taxon>Bacteria</taxon>
        <taxon>Bacillati</taxon>
        <taxon>Actinomycetota</taxon>
        <taxon>Actinomycetes</taxon>
        <taxon>Catenulisporales</taxon>
        <taxon>Actinospicaceae</taxon>
        <taxon>Actinospica</taxon>
    </lineage>
</organism>
<dbReference type="GO" id="GO:0016874">
    <property type="term" value="F:ligase activity"/>
    <property type="evidence" value="ECO:0007669"/>
    <property type="project" value="UniProtKB-KW"/>
</dbReference>
<gene>
    <name evidence="7" type="ORF">KDL01_18295</name>
</gene>
<dbReference type="GO" id="GO:0016020">
    <property type="term" value="C:membrane"/>
    <property type="evidence" value="ECO:0007669"/>
    <property type="project" value="UniProtKB-SubCell"/>
</dbReference>
<comment type="subcellular location">
    <subcellularLocation>
        <location evidence="1">Membrane</location>
        <topology evidence="1">Multi-pass membrane protein</topology>
    </subcellularLocation>
</comment>
<feature type="transmembrane region" description="Helical" evidence="5">
    <location>
        <begin position="406"/>
        <end position="425"/>
    </location>
</feature>
<feature type="domain" description="O-antigen ligase-related" evidence="6">
    <location>
        <begin position="227"/>
        <end position="356"/>
    </location>
</feature>
<dbReference type="EMBL" id="JAGSOG010000087">
    <property type="protein sequence ID" value="MBR7835230.1"/>
    <property type="molecule type" value="Genomic_DNA"/>
</dbReference>
<dbReference type="PANTHER" id="PTHR37422">
    <property type="entry name" value="TEICHURONIC ACID BIOSYNTHESIS PROTEIN TUAE"/>
    <property type="match status" value="1"/>
</dbReference>
<keyword evidence="8" id="KW-1185">Reference proteome</keyword>
<dbReference type="InterPro" id="IPR007016">
    <property type="entry name" value="O-antigen_ligase-rel_domated"/>
</dbReference>
<dbReference type="Proteomes" id="UP000675781">
    <property type="component" value="Unassembled WGS sequence"/>
</dbReference>
<dbReference type="Pfam" id="PF04932">
    <property type="entry name" value="Wzy_C"/>
    <property type="match status" value="1"/>
</dbReference>
<feature type="transmembrane region" description="Helical" evidence="5">
    <location>
        <begin position="69"/>
        <end position="88"/>
    </location>
</feature>
<feature type="transmembrane region" description="Helical" evidence="5">
    <location>
        <begin position="340"/>
        <end position="361"/>
    </location>
</feature>